<feature type="region of interest" description="Disordered" evidence="1">
    <location>
        <begin position="306"/>
        <end position="339"/>
    </location>
</feature>
<organism evidence="2 3">
    <name type="scientific">Tetrahymena thermophila (strain SB210)</name>
    <dbReference type="NCBI Taxonomy" id="312017"/>
    <lineage>
        <taxon>Eukaryota</taxon>
        <taxon>Sar</taxon>
        <taxon>Alveolata</taxon>
        <taxon>Ciliophora</taxon>
        <taxon>Intramacronucleata</taxon>
        <taxon>Oligohymenophorea</taxon>
        <taxon>Hymenostomatida</taxon>
        <taxon>Tetrahymenina</taxon>
        <taxon>Tetrahymenidae</taxon>
        <taxon>Tetrahymena</taxon>
    </lineage>
</organism>
<dbReference type="InParanoid" id="Q22U66"/>
<dbReference type="RefSeq" id="XP_001009066.1">
    <property type="nucleotide sequence ID" value="XM_001009066.1"/>
</dbReference>
<reference evidence="3" key="1">
    <citation type="journal article" date="2006" name="PLoS Biol.">
        <title>Macronuclear genome sequence of the ciliate Tetrahymena thermophila, a model eukaryote.</title>
        <authorList>
            <person name="Eisen J.A."/>
            <person name="Coyne R.S."/>
            <person name="Wu M."/>
            <person name="Wu D."/>
            <person name="Thiagarajan M."/>
            <person name="Wortman J.R."/>
            <person name="Badger J.H."/>
            <person name="Ren Q."/>
            <person name="Amedeo P."/>
            <person name="Jones K.M."/>
            <person name="Tallon L.J."/>
            <person name="Delcher A.L."/>
            <person name="Salzberg S.L."/>
            <person name="Silva J.C."/>
            <person name="Haas B.J."/>
            <person name="Majoros W.H."/>
            <person name="Farzad M."/>
            <person name="Carlton J.M."/>
            <person name="Smith R.K. Jr."/>
            <person name="Garg J."/>
            <person name="Pearlman R.E."/>
            <person name="Karrer K.M."/>
            <person name="Sun L."/>
            <person name="Manning G."/>
            <person name="Elde N.C."/>
            <person name="Turkewitz A.P."/>
            <person name="Asai D.J."/>
            <person name="Wilkes D.E."/>
            <person name="Wang Y."/>
            <person name="Cai H."/>
            <person name="Collins K."/>
            <person name="Stewart B.A."/>
            <person name="Lee S.R."/>
            <person name="Wilamowska K."/>
            <person name="Weinberg Z."/>
            <person name="Ruzzo W.L."/>
            <person name="Wloga D."/>
            <person name="Gaertig J."/>
            <person name="Frankel J."/>
            <person name="Tsao C.-C."/>
            <person name="Gorovsky M.A."/>
            <person name="Keeling P.J."/>
            <person name="Waller R.F."/>
            <person name="Patron N.J."/>
            <person name="Cherry J.M."/>
            <person name="Stover N.A."/>
            <person name="Krieger C.J."/>
            <person name="del Toro C."/>
            <person name="Ryder H.F."/>
            <person name="Williamson S.C."/>
            <person name="Barbeau R.A."/>
            <person name="Hamilton E.P."/>
            <person name="Orias E."/>
        </authorList>
    </citation>
    <scope>NUCLEOTIDE SEQUENCE [LARGE SCALE GENOMIC DNA]</scope>
    <source>
        <strain evidence="3">SB210</strain>
    </source>
</reference>
<dbReference type="KEGG" id="tet:TTHERM_00263170"/>
<evidence type="ECO:0000256" key="1">
    <source>
        <dbReference type="SAM" id="MobiDB-lite"/>
    </source>
</evidence>
<proteinExistence type="predicted"/>
<dbReference type="HOGENOM" id="CLU_390585_0_0_1"/>
<protein>
    <submittedName>
        <fullName evidence="2">Uncharacterized protein</fullName>
    </submittedName>
</protein>
<dbReference type="GeneID" id="7831972"/>
<dbReference type="AlphaFoldDB" id="Q22U66"/>
<name>Q22U66_TETTS</name>
<feature type="compositionally biased region" description="Polar residues" evidence="1">
    <location>
        <begin position="310"/>
        <end position="330"/>
    </location>
</feature>
<dbReference type="InterPro" id="IPR028008">
    <property type="entry name" value="DUF4441"/>
</dbReference>
<dbReference type="EMBL" id="GG662830">
    <property type="protein sequence ID" value="EAR88821.1"/>
    <property type="molecule type" value="Genomic_DNA"/>
</dbReference>
<sequence>MINQNKKSSDYCALIYAKYLFNQNKVFFVYFKSKQRFYQFNLFSNMNNSICDEDQNIFYDSNYLRDEQVKYPQSYFQYQEPPYLYSEQSLNNTEQQLQTPQYTLKQDTLSIQNNQTGSNFYVNLIQRQHSSFSLKNNNYSNINNNNSSICNNIKFNVIDNNFIENQQSNLKNFQMEIYEEFCSPNSKIFGLRDQGEDYLQMNNANQGGIALSSGIQQTILQNFGSNQKDINQDLLFENTQEQYIEITQIQGIKQNQTAIGKIDNKLEIKGDLIDSLQKSNEIKIKRMEKKKQKQLAFQQKISSYPKRVLRSQTGQNTPVKMQDSTQKTIPNKNEENQNQKNRYIQESNQSPITQNHEIETHLQIKEILNEEISQQNSYPNDHQNFLYCNQTQLEQDIPQNLVTVNRLGIHPNQNNYYYTQNSQQQKSNLNYQNSSIFMQNQLKMGENSLSNQNQFIQPIQNNSDINFHQNLLHSQIMSQNEDEIHQDRNQQEYFEIEDNKEYSQIFTSNQREYTEDNQTSNLSKIPDFKGLLTNINTIQKKNVVKNLMTSFKRFVVSLFENEQQTSKKTKKDYLFKKSSIKIYFDQNQQQNPEVLSQIRNQILSFYYNYQNQDQQQDEQNFLKKYKRYLDNKLFNHYTLSLLLKHKQYALIFKYYLENFVSNWLINSKVNDRISHQLMVEFLLKSYSQPQLVQNLHHNQYQKEELVL</sequence>
<accession>Q22U66</accession>
<evidence type="ECO:0000313" key="2">
    <source>
        <dbReference type="EMBL" id="EAR88821.1"/>
    </source>
</evidence>
<dbReference type="Proteomes" id="UP000009168">
    <property type="component" value="Unassembled WGS sequence"/>
</dbReference>
<keyword evidence="3" id="KW-1185">Reference proteome</keyword>
<gene>
    <name evidence="2" type="ORF">TTHERM_00263170</name>
</gene>
<evidence type="ECO:0000313" key="3">
    <source>
        <dbReference type="Proteomes" id="UP000009168"/>
    </source>
</evidence>
<dbReference type="Pfam" id="PF14536">
    <property type="entry name" value="DUF4441"/>
    <property type="match status" value="1"/>
</dbReference>